<keyword evidence="2" id="KW-0732">Signal</keyword>
<organism evidence="3 4">
    <name type="scientific">Sphingomonas guangdongensis</name>
    <dbReference type="NCBI Taxonomy" id="1141890"/>
    <lineage>
        <taxon>Bacteria</taxon>
        <taxon>Pseudomonadati</taxon>
        <taxon>Pseudomonadota</taxon>
        <taxon>Alphaproteobacteria</taxon>
        <taxon>Sphingomonadales</taxon>
        <taxon>Sphingomonadaceae</taxon>
        <taxon>Sphingomonas</taxon>
    </lineage>
</organism>
<feature type="chain" id="PRO_5013193789" evidence="2">
    <location>
        <begin position="20"/>
        <end position="106"/>
    </location>
</feature>
<gene>
    <name evidence="3" type="ORF">SAMN06297144_0038</name>
</gene>
<protein>
    <submittedName>
        <fullName evidence="3">Uncharacterized protein</fullName>
    </submittedName>
</protein>
<dbReference type="EMBL" id="OBMI01000001">
    <property type="protein sequence ID" value="SOB78533.1"/>
    <property type="molecule type" value="Genomic_DNA"/>
</dbReference>
<dbReference type="Proteomes" id="UP000219494">
    <property type="component" value="Unassembled WGS sequence"/>
</dbReference>
<proteinExistence type="predicted"/>
<evidence type="ECO:0000313" key="4">
    <source>
        <dbReference type="Proteomes" id="UP000219494"/>
    </source>
</evidence>
<name>A0A285Q9I5_9SPHN</name>
<feature type="compositionally biased region" description="Low complexity" evidence="1">
    <location>
        <begin position="26"/>
        <end position="42"/>
    </location>
</feature>
<evidence type="ECO:0000256" key="2">
    <source>
        <dbReference type="SAM" id="SignalP"/>
    </source>
</evidence>
<evidence type="ECO:0000313" key="3">
    <source>
        <dbReference type="EMBL" id="SOB78533.1"/>
    </source>
</evidence>
<dbReference type="AlphaFoldDB" id="A0A285Q9I5"/>
<evidence type="ECO:0000256" key="1">
    <source>
        <dbReference type="SAM" id="MobiDB-lite"/>
    </source>
</evidence>
<accession>A0A285Q9I5</accession>
<reference evidence="3 4" key="1">
    <citation type="submission" date="2017-07" db="EMBL/GenBank/DDBJ databases">
        <authorList>
            <person name="Sun Z.S."/>
            <person name="Albrecht U."/>
            <person name="Echele G."/>
            <person name="Lee C.C."/>
        </authorList>
    </citation>
    <scope>NUCLEOTIDE SEQUENCE [LARGE SCALE GENOMIC DNA]</scope>
    <source>
        <strain evidence="3 4">CGMCC 1.12672</strain>
    </source>
</reference>
<sequence>MTLRWLFLALIVLALPLSAAVPACATAAEPAAQAQHEAGQHQTPRRQGEKAKPSSGTCIGCVAPSTVTPPMIEAPNRALMMIPAAWRKIAVALPSRGPTPPPPKQG</sequence>
<feature type="signal peptide" evidence="2">
    <location>
        <begin position="1"/>
        <end position="19"/>
    </location>
</feature>
<feature type="region of interest" description="Disordered" evidence="1">
    <location>
        <begin position="26"/>
        <end position="58"/>
    </location>
</feature>
<keyword evidence="4" id="KW-1185">Reference proteome</keyword>
<dbReference type="RefSeq" id="WP_144033478.1">
    <property type="nucleotide sequence ID" value="NZ_OBMI01000001.1"/>
</dbReference>